<evidence type="ECO:0000256" key="1">
    <source>
        <dbReference type="SAM" id="MobiDB-lite"/>
    </source>
</evidence>
<feature type="compositionally biased region" description="Basic and acidic residues" evidence="1">
    <location>
        <begin position="28"/>
        <end position="41"/>
    </location>
</feature>
<sequence length="66" mass="7479">MLKVAGKFYSLECSQLDLNESKNTGKNQIEDSSKETFKTNEEVAVQTTTLREEHKPRPLTSGAEYQ</sequence>
<proteinExistence type="predicted"/>
<dbReference type="EMBL" id="GBRH01241377">
    <property type="protein sequence ID" value="JAD56518.1"/>
    <property type="molecule type" value="Transcribed_RNA"/>
</dbReference>
<protein>
    <submittedName>
        <fullName evidence="2">Uncharacterized protein</fullName>
    </submittedName>
</protein>
<evidence type="ECO:0000313" key="2">
    <source>
        <dbReference type="EMBL" id="JAD56518.1"/>
    </source>
</evidence>
<dbReference type="AlphaFoldDB" id="A0A0A9B304"/>
<accession>A0A0A9B304</accession>
<feature type="region of interest" description="Disordered" evidence="1">
    <location>
        <begin position="20"/>
        <end position="66"/>
    </location>
</feature>
<reference evidence="2" key="2">
    <citation type="journal article" date="2015" name="Data Brief">
        <title>Shoot transcriptome of the giant reed, Arundo donax.</title>
        <authorList>
            <person name="Barrero R.A."/>
            <person name="Guerrero F.D."/>
            <person name="Moolhuijzen P."/>
            <person name="Goolsby J.A."/>
            <person name="Tidwell J."/>
            <person name="Bellgard S.E."/>
            <person name="Bellgard M.I."/>
        </authorList>
    </citation>
    <scope>NUCLEOTIDE SEQUENCE</scope>
    <source>
        <tissue evidence="2">Shoot tissue taken approximately 20 cm above the soil surface</tissue>
    </source>
</reference>
<reference evidence="2" key="1">
    <citation type="submission" date="2014-09" db="EMBL/GenBank/DDBJ databases">
        <authorList>
            <person name="Magalhaes I.L.F."/>
            <person name="Oliveira U."/>
            <person name="Santos F.R."/>
            <person name="Vidigal T.H.D.A."/>
            <person name="Brescovit A.D."/>
            <person name="Santos A.J."/>
        </authorList>
    </citation>
    <scope>NUCLEOTIDE SEQUENCE</scope>
    <source>
        <tissue evidence="2">Shoot tissue taken approximately 20 cm above the soil surface</tissue>
    </source>
</reference>
<organism evidence="2">
    <name type="scientific">Arundo donax</name>
    <name type="common">Giant reed</name>
    <name type="synonym">Donax arundinaceus</name>
    <dbReference type="NCBI Taxonomy" id="35708"/>
    <lineage>
        <taxon>Eukaryota</taxon>
        <taxon>Viridiplantae</taxon>
        <taxon>Streptophyta</taxon>
        <taxon>Embryophyta</taxon>
        <taxon>Tracheophyta</taxon>
        <taxon>Spermatophyta</taxon>
        <taxon>Magnoliopsida</taxon>
        <taxon>Liliopsida</taxon>
        <taxon>Poales</taxon>
        <taxon>Poaceae</taxon>
        <taxon>PACMAD clade</taxon>
        <taxon>Arundinoideae</taxon>
        <taxon>Arundineae</taxon>
        <taxon>Arundo</taxon>
    </lineage>
</organism>
<name>A0A0A9B304_ARUDO</name>